<organism evidence="1">
    <name type="scientific">Proboscia inermis</name>
    <dbReference type="NCBI Taxonomy" id="420281"/>
    <lineage>
        <taxon>Eukaryota</taxon>
        <taxon>Sar</taxon>
        <taxon>Stramenopiles</taxon>
        <taxon>Ochrophyta</taxon>
        <taxon>Bacillariophyta</taxon>
        <taxon>Coscinodiscophyceae</taxon>
        <taxon>Rhizosoleniophycidae</taxon>
        <taxon>Rhizosoleniales</taxon>
        <taxon>Rhizosoleniaceae</taxon>
        <taxon>Proboscia</taxon>
    </lineage>
</organism>
<proteinExistence type="predicted"/>
<dbReference type="EMBL" id="HBEL01042501">
    <property type="protein sequence ID" value="CAD8423660.1"/>
    <property type="molecule type" value="Transcribed_RNA"/>
</dbReference>
<gene>
    <name evidence="1" type="ORF">PINE0816_LOCUS19818</name>
</gene>
<evidence type="ECO:0000313" key="1">
    <source>
        <dbReference type="EMBL" id="CAD8423660.1"/>
    </source>
</evidence>
<accession>A0A7S0CJ77</accession>
<reference evidence="1" key="1">
    <citation type="submission" date="2021-01" db="EMBL/GenBank/DDBJ databases">
        <authorList>
            <person name="Corre E."/>
            <person name="Pelletier E."/>
            <person name="Niang G."/>
            <person name="Scheremetjew M."/>
            <person name="Finn R."/>
            <person name="Kale V."/>
            <person name="Holt S."/>
            <person name="Cochrane G."/>
            <person name="Meng A."/>
            <person name="Brown T."/>
            <person name="Cohen L."/>
        </authorList>
    </citation>
    <scope>NUCLEOTIDE SEQUENCE</scope>
    <source>
        <strain evidence="1">CCAP1064/1</strain>
    </source>
</reference>
<sequence length="157" mass="17239">MGHHGFFRDGDPLPEMRHGDQFAVFGPTTATFVLVPPGEHRLTQQQACGIPAGWKLREDAGDVGFAHVYQTRQPRLDVLLIRTIASVIPQLDSVQPVGNDRSDAQSPYSARGRIFRGYTCIRESRYCGSGGGDVGGGRHFQGVEGEFEGIFFFQDQG</sequence>
<name>A0A7S0CJ77_9STRA</name>
<protein>
    <submittedName>
        <fullName evidence="1">Uncharacterized protein</fullName>
    </submittedName>
</protein>
<dbReference type="AlphaFoldDB" id="A0A7S0CJ77"/>